<protein>
    <recommendedName>
        <fullName evidence="5">Holin</fullName>
    </recommendedName>
</protein>
<name>A0A1U7D4W0_9RHOB</name>
<keyword evidence="1" id="KW-0472">Membrane</keyword>
<keyword evidence="1" id="KW-1133">Transmembrane helix</keyword>
<dbReference type="RefSeq" id="WP_076622277.1">
    <property type="nucleotide sequence ID" value="NZ_BMEW01000002.1"/>
</dbReference>
<feature type="transmembrane region" description="Helical" evidence="1">
    <location>
        <begin position="12"/>
        <end position="29"/>
    </location>
</feature>
<dbReference type="Proteomes" id="UP000186559">
    <property type="component" value="Chromosome"/>
</dbReference>
<sequence length="105" mass="11114">MKHLTTWLGENVWMLAAVIGGILVSILTSEEQTFRMAVARVISGLFCATVFPGPVLDVLGRDPAVYGNAVAGLLAMTGYAIAKSLAGLTGRQLAEWVAIVIGRKK</sequence>
<organism evidence="3 4">
    <name type="scientific">Salipiger profundus</name>
    <dbReference type="NCBI Taxonomy" id="1229727"/>
    <lineage>
        <taxon>Bacteria</taxon>
        <taxon>Pseudomonadati</taxon>
        <taxon>Pseudomonadota</taxon>
        <taxon>Alphaproteobacteria</taxon>
        <taxon>Rhodobacterales</taxon>
        <taxon>Roseobacteraceae</taxon>
        <taxon>Salipiger</taxon>
    </lineage>
</organism>
<dbReference type="OrthoDB" id="9807095at2"/>
<accession>A0A1U7D4W0</accession>
<keyword evidence="1" id="KW-0812">Transmembrane</keyword>
<evidence type="ECO:0000313" key="2">
    <source>
        <dbReference type="EMBL" id="APX21692.1"/>
    </source>
</evidence>
<evidence type="ECO:0008006" key="5">
    <source>
        <dbReference type="Google" id="ProtNLM"/>
    </source>
</evidence>
<dbReference type="STRING" id="1229727.Ga0080559_TMP2408"/>
<keyword evidence="4" id="KW-1185">Reference proteome</keyword>
<dbReference type="KEGG" id="tpro:Ga0080559_TMP896"/>
<dbReference type="EMBL" id="CP014796">
    <property type="protein sequence ID" value="APX23204.1"/>
    <property type="molecule type" value="Genomic_DNA"/>
</dbReference>
<feature type="transmembrane region" description="Helical" evidence="1">
    <location>
        <begin position="65"/>
        <end position="82"/>
    </location>
</feature>
<feature type="transmembrane region" description="Helical" evidence="1">
    <location>
        <begin position="41"/>
        <end position="59"/>
    </location>
</feature>
<reference evidence="3 4" key="1">
    <citation type="submission" date="2016-03" db="EMBL/GenBank/DDBJ databases">
        <title>Deep-sea bacteria in the southern Pacific.</title>
        <authorList>
            <person name="Tang K."/>
        </authorList>
    </citation>
    <scope>NUCLEOTIDE SEQUENCE [LARGE SCALE GENOMIC DNA]</scope>
    <source>
        <strain evidence="3 4">JLT2016</strain>
    </source>
</reference>
<evidence type="ECO:0000313" key="3">
    <source>
        <dbReference type="EMBL" id="APX23204.1"/>
    </source>
</evidence>
<proteinExistence type="predicted"/>
<dbReference type="AlphaFoldDB" id="A0A1U7D4W0"/>
<gene>
    <name evidence="3" type="ORF">Ga0080559_TMP2408</name>
    <name evidence="2" type="ORF">Ga0080559_TMP896</name>
</gene>
<evidence type="ECO:0000256" key="1">
    <source>
        <dbReference type="SAM" id="Phobius"/>
    </source>
</evidence>
<evidence type="ECO:0000313" key="4">
    <source>
        <dbReference type="Proteomes" id="UP000186559"/>
    </source>
</evidence>
<dbReference type="EMBL" id="CP014796">
    <property type="protein sequence ID" value="APX21692.1"/>
    <property type="molecule type" value="Genomic_DNA"/>
</dbReference>
<dbReference type="KEGG" id="tpro:Ga0080559_TMP2408"/>